<feature type="transmembrane region" description="Helical" evidence="10">
    <location>
        <begin position="254"/>
        <end position="276"/>
    </location>
</feature>
<feature type="transmembrane region" description="Helical" evidence="10">
    <location>
        <begin position="296"/>
        <end position="316"/>
    </location>
</feature>
<comment type="caution">
    <text evidence="12">The sequence shown here is derived from an EMBL/GenBank/DDBJ whole genome shotgun (WGS) entry which is preliminary data.</text>
</comment>
<evidence type="ECO:0000256" key="5">
    <source>
        <dbReference type="ARBA" id="ARBA00023136"/>
    </source>
</evidence>
<keyword evidence="6 8" id="KW-0675">Receptor</keyword>
<keyword evidence="5 10" id="KW-0472">Membrane</keyword>
<dbReference type="SMART" id="SM01381">
    <property type="entry name" value="7TM_GPCR_Srsx"/>
    <property type="match status" value="1"/>
</dbReference>
<evidence type="ECO:0000313" key="12">
    <source>
        <dbReference type="EMBL" id="KAJ7351019.1"/>
    </source>
</evidence>
<keyword evidence="4 8" id="KW-0297">G-protein coupled receptor</keyword>
<evidence type="ECO:0000256" key="1">
    <source>
        <dbReference type="ARBA" id="ARBA00004141"/>
    </source>
</evidence>
<evidence type="ECO:0000256" key="8">
    <source>
        <dbReference type="RuleBase" id="RU000688"/>
    </source>
</evidence>
<dbReference type="PROSITE" id="PS50262">
    <property type="entry name" value="G_PROTEIN_RECEP_F1_2"/>
    <property type="match status" value="1"/>
</dbReference>
<sequence length="426" mass="48237">MANLTDNTGYSMPANMTDNSTVAPVGAHGGFPVPRDIQIGVTILAVIVIILAMIGNTLVIYIVFTVNHMRSSTNSLIANMAFADLLMAIDIPYILKWVYVWDKWFGTFMGSVLCKFFHSAQVGSIAASVFSLVAISLDRSFAILFPMRTIMTRNVVRFAIAIIWLCALALTVPLMIASENIQQEGTEFHICLENWSPITARTTYNTFLFTTAYIIPLSIIAIVYCLAGLRLWSRKLPGQRNLMAHKKAQASSRRATAMLITVVIIFALSWLPFQALEMIRVFNQQLLHTIPLEVHFVIPWFGYCNSAINPILYVIFSENYRREFYRILCRGPSRQERYRNTIVVEPKHNSNDAPVTSELLRRKYTAPKAQRRSERQERIRKSRDTMSPKLNKTCQDQRSYRGSPGTLRGAPVPPPVLRDVVSRHST</sequence>
<proteinExistence type="inferred from homology"/>
<dbReference type="GO" id="GO:0004930">
    <property type="term" value="F:G protein-coupled receptor activity"/>
    <property type="evidence" value="ECO:0007669"/>
    <property type="project" value="UniProtKB-KW"/>
</dbReference>
<feature type="transmembrane region" description="Helical" evidence="10">
    <location>
        <begin position="39"/>
        <end position="64"/>
    </location>
</feature>
<dbReference type="OrthoDB" id="10053194at2759"/>
<dbReference type="PRINTS" id="PR00237">
    <property type="entry name" value="GPCRRHODOPSN"/>
</dbReference>
<dbReference type="InterPro" id="IPR017452">
    <property type="entry name" value="GPCR_Rhodpsn_7TM"/>
</dbReference>
<keyword evidence="13" id="KW-1185">Reference proteome</keyword>
<dbReference type="Proteomes" id="UP001163046">
    <property type="component" value="Unassembled WGS sequence"/>
</dbReference>
<evidence type="ECO:0000256" key="7">
    <source>
        <dbReference type="ARBA" id="ARBA00023224"/>
    </source>
</evidence>
<feature type="transmembrane region" description="Helical" evidence="10">
    <location>
        <begin position="76"/>
        <end position="95"/>
    </location>
</feature>
<feature type="region of interest" description="Disordered" evidence="9">
    <location>
        <begin position="364"/>
        <end position="426"/>
    </location>
</feature>
<keyword evidence="7 8" id="KW-0807">Transducer</keyword>
<evidence type="ECO:0000259" key="11">
    <source>
        <dbReference type="PROSITE" id="PS50262"/>
    </source>
</evidence>
<evidence type="ECO:0000256" key="3">
    <source>
        <dbReference type="ARBA" id="ARBA00022989"/>
    </source>
</evidence>
<evidence type="ECO:0000256" key="4">
    <source>
        <dbReference type="ARBA" id="ARBA00023040"/>
    </source>
</evidence>
<feature type="compositionally biased region" description="Polar residues" evidence="9">
    <location>
        <begin position="388"/>
        <end position="397"/>
    </location>
</feature>
<dbReference type="PANTHER" id="PTHR45695:SF9">
    <property type="entry name" value="LEUCOKININ RECEPTOR"/>
    <property type="match status" value="1"/>
</dbReference>
<dbReference type="Gene3D" id="1.20.1070.10">
    <property type="entry name" value="Rhodopsin 7-helix transmembrane proteins"/>
    <property type="match status" value="1"/>
</dbReference>
<evidence type="ECO:0000313" key="13">
    <source>
        <dbReference type="Proteomes" id="UP001163046"/>
    </source>
</evidence>
<comment type="similarity">
    <text evidence="8">Belongs to the G-protein coupled receptor 1 family.</text>
</comment>
<evidence type="ECO:0000256" key="6">
    <source>
        <dbReference type="ARBA" id="ARBA00023170"/>
    </source>
</evidence>
<dbReference type="PANTHER" id="PTHR45695">
    <property type="entry name" value="LEUCOKININ RECEPTOR-RELATED"/>
    <property type="match status" value="1"/>
</dbReference>
<comment type="subcellular location">
    <subcellularLocation>
        <location evidence="1">Membrane</location>
        <topology evidence="1">Multi-pass membrane protein</topology>
    </subcellularLocation>
</comment>
<feature type="transmembrane region" description="Helical" evidence="10">
    <location>
        <begin position="213"/>
        <end position="233"/>
    </location>
</feature>
<dbReference type="PROSITE" id="PS00237">
    <property type="entry name" value="G_PROTEIN_RECEP_F1_1"/>
    <property type="match status" value="1"/>
</dbReference>
<feature type="domain" description="G-protein coupled receptors family 1 profile" evidence="11">
    <location>
        <begin position="55"/>
        <end position="313"/>
    </location>
</feature>
<protein>
    <submittedName>
        <fullName evidence="12">Somatostatin receptor type 5</fullName>
    </submittedName>
</protein>
<dbReference type="GO" id="GO:0005886">
    <property type="term" value="C:plasma membrane"/>
    <property type="evidence" value="ECO:0007669"/>
    <property type="project" value="TreeGrafter"/>
</dbReference>
<name>A0A9X0CHQ9_9CNID</name>
<accession>A0A9X0CHQ9</accession>
<dbReference type="SUPFAM" id="SSF81321">
    <property type="entry name" value="Family A G protein-coupled receptor-like"/>
    <property type="match status" value="1"/>
</dbReference>
<dbReference type="EMBL" id="MU827369">
    <property type="protein sequence ID" value="KAJ7351019.1"/>
    <property type="molecule type" value="Genomic_DNA"/>
</dbReference>
<keyword evidence="3 10" id="KW-1133">Transmembrane helix</keyword>
<dbReference type="InterPro" id="IPR000276">
    <property type="entry name" value="GPCR_Rhodpsn"/>
</dbReference>
<dbReference type="FunFam" id="1.20.1070.10:FF:000291">
    <property type="entry name" value="Predicted protein"/>
    <property type="match status" value="1"/>
</dbReference>
<dbReference type="AlphaFoldDB" id="A0A9X0CHQ9"/>
<feature type="transmembrane region" description="Helical" evidence="10">
    <location>
        <begin position="155"/>
        <end position="176"/>
    </location>
</feature>
<evidence type="ECO:0000256" key="9">
    <source>
        <dbReference type="SAM" id="MobiDB-lite"/>
    </source>
</evidence>
<keyword evidence="2 8" id="KW-0812">Transmembrane</keyword>
<dbReference type="Pfam" id="PF00001">
    <property type="entry name" value="7tm_1"/>
    <property type="match status" value="1"/>
</dbReference>
<organism evidence="12 13">
    <name type="scientific">Desmophyllum pertusum</name>
    <dbReference type="NCBI Taxonomy" id="174260"/>
    <lineage>
        <taxon>Eukaryota</taxon>
        <taxon>Metazoa</taxon>
        <taxon>Cnidaria</taxon>
        <taxon>Anthozoa</taxon>
        <taxon>Hexacorallia</taxon>
        <taxon>Scleractinia</taxon>
        <taxon>Caryophylliina</taxon>
        <taxon>Caryophylliidae</taxon>
        <taxon>Desmophyllum</taxon>
    </lineage>
</organism>
<feature type="transmembrane region" description="Helical" evidence="10">
    <location>
        <begin position="115"/>
        <end position="135"/>
    </location>
</feature>
<reference evidence="12" key="1">
    <citation type="submission" date="2023-01" db="EMBL/GenBank/DDBJ databases">
        <title>Genome assembly of the deep-sea coral Lophelia pertusa.</title>
        <authorList>
            <person name="Herrera S."/>
            <person name="Cordes E."/>
        </authorList>
    </citation>
    <scope>NUCLEOTIDE SEQUENCE</scope>
    <source>
        <strain evidence="12">USNM1676648</strain>
        <tissue evidence="12">Polyp</tissue>
    </source>
</reference>
<evidence type="ECO:0000256" key="2">
    <source>
        <dbReference type="ARBA" id="ARBA00022692"/>
    </source>
</evidence>
<evidence type="ECO:0000256" key="10">
    <source>
        <dbReference type="SAM" id="Phobius"/>
    </source>
</evidence>
<gene>
    <name evidence="12" type="primary">SSTR5_4</name>
    <name evidence="12" type="ORF">OS493_037200</name>
</gene>
<feature type="compositionally biased region" description="Basic and acidic residues" evidence="9">
    <location>
        <begin position="371"/>
        <end position="386"/>
    </location>
</feature>